<accession>A0ABY8U8T9</accession>
<evidence type="ECO:0000256" key="4">
    <source>
        <dbReference type="SAM" id="MobiDB-lite"/>
    </source>
</evidence>
<evidence type="ECO:0000256" key="2">
    <source>
        <dbReference type="ARBA" id="ARBA00022980"/>
    </source>
</evidence>
<reference evidence="5 6" key="1">
    <citation type="submission" date="2023-05" db="EMBL/GenBank/DDBJ databases">
        <title>A 100% complete, gapless, phased diploid assembly of the Scenedesmus obliquus UTEX 3031 genome.</title>
        <authorList>
            <person name="Biondi T.C."/>
            <person name="Hanschen E.R."/>
            <person name="Kwon T."/>
            <person name="Eng W."/>
            <person name="Kruse C.P.S."/>
            <person name="Koehler S.I."/>
            <person name="Kunde Y."/>
            <person name="Gleasner C.D."/>
            <person name="You Mak K.T."/>
            <person name="Polle J."/>
            <person name="Hovde B.T."/>
            <person name="Starkenburg S.R."/>
        </authorList>
    </citation>
    <scope>NUCLEOTIDE SEQUENCE [LARGE SCALE GENOMIC DNA]</scope>
    <source>
        <strain evidence="5 6">DOE0152z</strain>
    </source>
</reference>
<evidence type="ECO:0000313" key="5">
    <source>
        <dbReference type="EMBL" id="WIA17891.1"/>
    </source>
</evidence>
<sequence>MPHPVGYVLRAVSHIPAKARKSLYAGKRIDVANRVSSDYEVRSRVIRKPNVVKRRLYSQALGEKLQLNVTTTALRAIDRAGGLDRYLLKTPDSLLYSDLGSDLKFKIGLLYRHKWHEQRQQQQGQQQQGQQQLQLPGAAAAAKKAAAQLAGGGRRSKSLLPPAAAAALEKAAEQSQ</sequence>
<feature type="compositionally biased region" description="Low complexity" evidence="4">
    <location>
        <begin position="158"/>
        <end position="169"/>
    </location>
</feature>
<dbReference type="InterPro" id="IPR026569">
    <property type="entry name" value="Ribosomal_bL28"/>
</dbReference>
<proteinExistence type="inferred from homology"/>
<dbReference type="Pfam" id="PF00830">
    <property type="entry name" value="Ribosomal_L28"/>
    <property type="match status" value="1"/>
</dbReference>
<dbReference type="SUPFAM" id="SSF143800">
    <property type="entry name" value="L28p-like"/>
    <property type="match status" value="1"/>
</dbReference>
<evidence type="ECO:0000256" key="3">
    <source>
        <dbReference type="ARBA" id="ARBA00023274"/>
    </source>
</evidence>
<dbReference type="Proteomes" id="UP001244341">
    <property type="component" value="Chromosome 9b"/>
</dbReference>
<protein>
    <recommendedName>
        <fullName evidence="7">50S ribosomal protein L28</fullName>
    </recommendedName>
</protein>
<organism evidence="5 6">
    <name type="scientific">Tetradesmus obliquus</name>
    <name type="common">Green alga</name>
    <name type="synonym">Acutodesmus obliquus</name>
    <dbReference type="NCBI Taxonomy" id="3088"/>
    <lineage>
        <taxon>Eukaryota</taxon>
        <taxon>Viridiplantae</taxon>
        <taxon>Chlorophyta</taxon>
        <taxon>core chlorophytes</taxon>
        <taxon>Chlorophyceae</taxon>
        <taxon>CS clade</taxon>
        <taxon>Sphaeropleales</taxon>
        <taxon>Scenedesmaceae</taxon>
        <taxon>Tetradesmus</taxon>
    </lineage>
</organism>
<dbReference type="PANTHER" id="PTHR13528">
    <property type="entry name" value="39S RIBOSOMAL PROTEIN L28, MITOCHONDRIAL"/>
    <property type="match status" value="1"/>
</dbReference>
<evidence type="ECO:0000256" key="1">
    <source>
        <dbReference type="ARBA" id="ARBA00008760"/>
    </source>
</evidence>
<dbReference type="EMBL" id="CP126216">
    <property type="protein sequence ID" value="WIA17891.1"/>
    <property type="molecule type" value="Genomic_DNA"/>
</dbReference>
<dbReference type="InterPro" id="IPR034704">
    <property type="entry name" value="Ribosomal_bL28/bL31-like_sf"/>
</dbReference>
<comment type="similarity">
    <text evidence="1">Belongs to the bacterial ribosomal protein bL28 family.</text>
</comment>
<keyword evidence="6" id="KW-1185">Reference proteome</keyword>
<gene>
    <name evidence="5" type="ORF">OEZ85_009391</name>
</gene>
<dbReference type="Gene3D" id="2.30.170.40">
    <property type="entry name" value="Ribosomal protein L28/L24"/>
    <property type="match status" value="1"/>
</dbReference>
<dbReference type="PANTHER" id="PTHR13528:SF2">
    <property type="entry name" value="LARGE RIBOSOMAL SUBUNIT PROTEIN BL28M"/>
    <property type="match status" value="1"/>
</dbReference>
<name>A0ABY8U8T9_TETOB</name>
<feature type="region of interest" description="Disordered" evidence="4">
    <location>
        <begin position="144"/>
        <end position="176"/>
    </location>
</feature>
<dbReference type="InterPro" id="IPR037147">
    <property type="entry name" value="Ribosomal_bL28_sf"/>
</dbReference>
<keyword evidence="3" id="KW-0687">Ribonucleoprotein</keyword>
<evidence type="ECO:0008006" key="7">
    <source>
        <dbReference type="Google" id="ProtNLM"/>
    </source>
</evidence>
<evidence type="ECO:0000313" key="6">
    <source>
        <dbReference type="Proteomes" id="UP001244341"/>
    </source>
</evidence>
<keyword evidence="2" id="KW-0689">Ribosomal protein</keyword>